<sequence>MLAMTLPWAPGPAAQQPPARPVVMAAELKVRGLRHVPGFLRQSLKVRGRARRAPGALGVTLRAAPLERTFWVLSSWSDREALDAFVRSGTHRRAMTALRPAMEHSAFATWDAEGAAEPGWDEARRRLAASR</sequence>
<protein>
    <recommendedName>
        <fullName evidence="1">ABM domain-containing protein</fullName>
    </recommendedName>
</protein>
<feature type="domain" description="ABM" evidence="1">
    <location>
        <begin position="39"/>
        <end position="96"/>
    </location>
</feature>
<accession>A0A9W6Q9Y8</accession>
<dbReference type="Pfam" id="PF03992">
    <property type="entry name" value="ABM"/>
    <property type="match status" value="1"/>
</dbReference>
<dbReference type="AlphaFoldDB" id="A0A9W6Q9Y8"/>
<evidence type="ECO:0000313" key="2">
    <source>
        <dbReference type="EMBL" id="GLW71244.1"/>
    </source>
</evidence>
<dbReference type="SUPFAM" id="SSF54909">
    <property type="entry name" value="Dimeric alpha+beta barrel"/>
    <property type="match status" value="1"/>
</dbReference>
<proteinExistence type="predicted"/>
<evidence type="ECO:0000259" key="1">
    <source>
        <dbReference type="Pfam" id="PF03992"/>
    </source>
</evidence>
<dbReference type="EMBL" id="BSSA01000011">
    <property type="protein sequence ID" value="GLW71244.1"/>
    <property type="molecule type" value="Genomic_DNA"/>
</dbReference>
<comment type="caution">
    <text evidence="2">The sequence shown here is derived from an EMBL/GenBank/DDBJ whole genome shotgun (WGS) entry which is preliminary data.</text>
</comment>
<dbReference type="Proteomes" id="UP001165041">
    <property type="component" value="Unassembled WGS sequence"/>
</dbReference>
<dbReference type="InterPro" id="IPR007138">
    <property type="entry name" value="ABM_dom"/>
</dbReference>
<dbReference type="InterPro" id="IPR011008">
    <property type="entry name" value="Dimeric_a/b-barrel"/>
</dbReference>
<organism evidence="2 3">
    <name type="scientific">Kitasatospora phosalacinea</name>
    <dbReference type="NCBI Taxonomy" id="2065"/>
    <lineage>
        <taxon>Bacteria</taxon>
        <taxon>Bacillati</taxon>
        <taxon>Actinomycetota</taxon>
        <taxon>Actinomycetes</taxon>
        <taxon>Kitasatosporales</taxon>
        <taxon>Streptomycetaceae</taxon>
        <taxon>Kitasatospora</taxon>
    </lineage>
</organism>
<evidence type="ECO:0000313" key="3">
    <source>
        <dbReference type="Proteomes" id="UP001165041"/>
    </source>
</evidence>
<reference evidence="2" key="1">
    <citation type="submission" date="2023-02" db="EMBL/GenBank/DDBJ databases">
        <title>Kitasatospora phosalacinea NBRC 14627.</title>
        <authorList>
            <person name="Ichikawa N."/>
            <person name="Sato H."/>
            <person name="Tonouchi N."/>
        </authorList>
    </citation>
    <scope>NUCLEOTIDE SEQUENCE</scope>
    <source>
        <strain evidence="2">NBRC 14627</strain>
    </source>
</reference>
<name>A0A9W6Q9Y8_9ACTN</name>
<gene>
    <name evidence="2" type="ORF">Kpho02_35430</name>
</gene>
<dbReference type="Gene3D" id="3.30.70.100">
    <property type="match status" value="1"/>
</dbReference>